<accession>A0ACC3SA72</accession>
<protein>
    <submittedName>
        <fullName evidence="1">Uncharacterized protein</fullName>
    </submittedName>
</protein>
<name>A0ACC3SA72_9PEZI</name>
<dbReference type="EMBL" id="JAMKPW020000024">
    <property type="protein sequence ID" value="KAK8205498.1"/>
    <property type="molecule type" value="Genomic_DNA"/>
</dbReference>
<reference evidence="1" key="1">
    <citation type="submission" date="2024-02" db="EMBL/GenBank/DDBJ databases">
        <title>Metagenome Assembled Genome of Zalaria obscura JY119.</title>
        <authorList>
            <person name="Vighnesh L."/>
            <person name="Jagadeeshwari U."/>
            <person name="Venkata Ramana C."/>
            <person name="Sasikala C."/>
        </authorList>
    </citation>
    <scope>NUCLEOTIDE SEQUENCE</scope>
    <source>
        <strain evidence="1">JY119</strain>
    </source>
</reference>
<keyword evidence="2" id="KW-1185">Reference proteome</keyword>
<sequence>MNPKLYQFCLALFAAFGSFLYGYDLGVIASVVASDSFVDKFLTVDATTRSGTIVALFTAGAFFGAFGAGFCDPLGRRGTLVLGSCLFIVGSILQTAAEAVAMLYIGRLIAGFGIGILVEVIPIFQAEISHASIRGILTSLQQTMLGIGALAANWIGYGCFNHWANTGDCAQWRIPLALQMVPAIGLAACIYLFPETPRWLIDHDRAEEGLRNLAKLHANGNIDDTYVQAEYEVITAQIEDEHVNAAKSYGELFKNKSNARRIILACACQASTQMTGVSAIQYFSPALFAQIGISADKTLMYQGFNSIIGELAQFIFFFLIDRVGRRPLQIGGNLACAVAFIIGAALLAEYPPTSTNNSAHWAFIVASTWVFNFCFCASGTMSWIIPAEIFNTATRAKGVSIATMVAFAFNTMIGQVTPIALAAIGWRYYLLFIVCDVTNALFFYFFCPETKGLSLEAMDDLFANSSWIVPGSKWRPSLDVDPDALAGKLDRQALEMAEEADKADTVTRVEQA</sequence>
<gene>
    <name evidence="1" type="ORF">M8818_004867</name>
</gene>
<evidence type="ECO:0000313" key="2">
    <source>
        <dbReference type="Proteomes" id="UP001320706"/>
    </source>
</evidence>
<evidence type="ECO:0000313" key="1">
    <source>
        <dbReference type="EMBL" id="KAK8205498.1"/>
    </source>
</evidence>
<dbReference type="Proteomes" id="UP001320706">
    <property type="component" value="Unassembled WGS sequence"/>
</dbReference>
<organism evidence="1 2">
    <name type="scientific">Zalaria obscura</name>
    <dbReference type="NCBI Taxonomy" id="2024903"/>
    <lineage>
        <taxon>Eukaryota</taxon>
        <taxon>Fungi</taxon>
        <taxon>Dikarya</taxon>
        <taxon>Ascomycota</taxon>
        <taxon>Pezizomycotina</taxon>
        <taxon>Dothideomycetes</taxon>
        <taxon>Dothideomycetidae</taxon>
        <taxon>Dothideales</taxon>
        <taxon>Zalariaceae</taxon>
        <taxon>Zalaria</taxon>
    </lineage>
</organism>
<comment type="caution">
    <text evidence="1">The sequence shown here is derived from an EMBL/GenBank/DDBJ whole genome shotgun (WGS) entry which is preliminary data.</text>
</comment>
<proteinExistence type="predicted"/>